<comment type="subcellular location">
    <subcellularLocation>
        <location evidence="1">Peroxisome</location>
    </subcellularLocation>
</comment>
<keyword evidence="4" id="KW-0442">Lipid degradation</keyword>
<dbReference type="SUPFAM" id="SSF48179">
    <property type="entry name" value="6-phosphogluconate dehydrogenase C-terminal domain-like"/>
    <property type="match status" value="2"/>
</dbReference>
<dbReference type="InterPro" id="IPR006176">
    <property type="entry name" value="3-OHacyl-CoA_DH_NAD-bd"/>
</dbReference>
<keyword evidence="8" id="KW-0576">Peroxisome</keyword>
<dbReference type="Gene3D" id="1.10.1040.50">
    <property type="match status" value="1"/>
</dbReference>
<evidence type="ECO:0000256" key="2">
    <source>
        <dbReference type="ARBA" id="ARBA00005005"/>
    </source>
</evidence>
<dbReference type="InterPro" id="IPR029045">
    <property type="entry name" value="ClpP/crotonase-like_dom_sf"/>
</dbReference>
<dbReference type="Pfam" id="PF00725">
    <property type="entry name" value="3HCDH"/>
    <property type="match status" value="2"/>
</dbReference>
<evidence type="ECO:0000256" key="12">
    <source>
        <dbReference type="ARBA" id="ARBA00049556"/>
    </source>
</evidence>
<evidence type="ECO:0000256" key="8">
    <source>
        <dbReference type="ARBA" id="ARBA00023140"/>
    </source>
</evidence>
<keyword evidence="7" id="KW-0443">Lipid metabolism</keyword>
<dbReference type="PANTHER" id="PTHR23309">
    <property type="entry name" value="3-HYDROXYACYL-COA DEHYROGENASE"/>
    <property type="match status" value="1"/>
</dbReference>
<name>A0ABV7V7Z3_9SPHN</name>
<dbReference type="Proteomes" id="UP001595683">
    <property type="component" value="Unassembled WGS sequence"/>
</dbReference>
<evidence type="ECO:0000256" key="3">
    <source>
        <dbReference type="ARBA" id="ARBA00022832"/>
    </source>
</evidence>
<evidence type="ECO:0000256" key="1">
    <source>
        <dbReference type="ARBA" id="ARBA00004275"/>
    </source>
</evidence>
<dbReference type="SUPFAM" id="SSF51735">
    <property type="entry name" value="NAD(P)-binding Rossmann-fold domains"/>
    <property type="match status" value="1"/>
</dbReference>
<dbReference type="RefSeq" id="WP_191325161.1">
    <property type="nucleotide sequence ID" value="NZ_BMZP01000015.1"/>
</dbReference>
<evidence type="ECO:0000256" key="5">
    <source>
        <dbReference type="ARBA" id="ARBA00023002"/>
    </source>
</evidence>
<dbReference type="InterPro" id="IPR001753">
    <property type="entry name" value="Enoyl-CoA_hydra/iso"/>
</dbReference>
<dbReference type="Pfam" id="PF00378">
    <property type="entry name" value="ECH_1"/>
    <property type="match status" value="1"/>
</dbReference>
<evidence type="ECO:0000256" key="10">
    <source>
        <dbReference type="ARBA" id="ARBA00023239"/>
    </source>
</evidence>
<sequence>MQINAVTSWEVERRIAVVTIDSPPVNALSAPVRQGLAKAIRQIQDDGAVDAVVVLCKGRTFFAGADITELGKPPVEPSLRDLQLLVESSAKPVVAAIHGTALGGGLELAMVAHWRVAVPSARLGLPEVKLGILPGAGGTQRLPRLVGVRKALEMITSGSQIGADEAHASGLVDTLTGEETLRADAIAFARKVIDERLPLIKVRDRREKLDAARGDAALFVDFRKANTKAFRGFKAPEACIQCIEMAVSTLTFDEALLRERALFDELVSDSQSAALRHVFFAEREAAKLRDLPAGLPAMPIEKVAIIGAGTMGGGIAMNFLDADLPVTLVDTKEEALARGVAAIRRNYEGAVSKGKLDQAAMSRRMGLLIATTDIADIGTADLVIEAVFELMEVKQEVFRKLDAAARPGAILASNTSYLDIEAIASATSRPDHVLGLHFFSPAHIMKLVEVVRTRQTAPAVLAAAMAVVKRIGKLGVTVGNGFGFVGNRMLFARSAQADQLLLEGATPWAVDEALYAFGFPMGQYQMRDLAGLDVGWNRATSQSATVRDILNEMGRHGQKSGGGYYDYDASRRPTPAPLVMQVIEDFAKAQGIARRAIAEDEIVDRILLAMVNEGARILDEGIARTASDIDVVWLAGYGWPRYRGGPMFWADLLGAAAVRDKLTALQARHGDAFAPSPLIERMVAEGSSFKDVVAGHARMAAFA</sequence>
<feature type="domain" description="3-hydroxyacyl-CoA dehydrogenase C-terminal" evidence="13">
    <location>
        <begin position="483"/>
        <end position="567"/>
    </location>
</feature>
<keyword evidence="9" id="KW-0413">Isomerase</keyword>
<dbReference type="Gene3D" id="3.40.50.720">
    <property type="entry name" value="NAD(P)-binding Rossmann-like Domain"/>
    <property type="match status" value="1"/>
</dbReference>
<organism evidence="15 16">
    <name type="scientific">Novosphingobium pokkalii</name>
    <dbReference type="NCBI Taxonomy" id="1770194"/>
    <lineage>
        <taxon>Bacteria</taxon>
        <taxon>Pseudomonadati</taxon>
        <taxon>Pseudomonadota</taxon>
        <taxon>Alphaproteobacteria</taxon>
        <taxon>Sphingomonadales</taxon>
        <taxon>Sphingomonadaceae</taxon>
        <taxon>Novosphingobium</taxon>
    </lineage>
</organism>
<dbReference type="EMBL" id="JBHRYE010000042">
    <property type="protein sequence ID" value="MFC3673309.1"/>
    <property type="molecule type" value="Genomic_DNA"/>
</dbReference>
<keyword evidence="11" id="KW-0511">Multifunctional enzyme</keyword>
<proteinExistence type="predicted"/>
<keyword evidence="6" id="KW-0520">NAD</keyword>
<dbReference type="InterPro" id="IPR008927">
    <property type="entry name" value="6-PGluconate_DH-like_C_sf"/>
</dbReference>
<keyword evidence="3" id="KW-0276">Fatty acid metabolism</keyword>
<feature type="domain" description="3-hydroxyacyl-CoA dehydrogenase C-terminal" evidence="13">
    <location>
        <begin position="602"/>
        <end position="687"/>
    </location>
</feature>
<feature type="domain" description="3-hydroxyacyl-CoA dehydrogenase NAD binding" evidence="14">
    <location>
        <begin position="302"/>
        <end position="479"/>
    </location>
</feature>
<protein>
    <submittedName>
        <fullName evidence="15">3-hydroxyacyl-CoA dehydrogenase NAD-binding domain-containing protein</fullName>
    </submittedName>
</protein>
<evidence type="ECO:0000259" key="13">
    <source>
        <dbReference type="Pfam" id="PF00725"/>
    </source>
</evidence>
<keyword evidence="10" id="KW-0456">Lyase</keyword>
<reference evidence="16" key="1">
    <citation type="journal article" date="2019" name="Int. J. Syst. Evol. Microbiol.">
        <title>The Global Catalogue of Microorganisms (GCM) 10K type strain sequencing project: providing services to taxonomists for standard genome sequencing and annotation.</title>
        <authorList>
            <consortium name="The Broad Institute Genomics Platform"/>
            <consortium name="The Broad Institute Genome Sequencing Center for Infectious Disease"/>
            <person name="Wu L."/>
            <person name="Ma J."/>
        </authorList>
    </citation>
    <scope>NUCLEOTIDE SEQUENCE [LARGE SCALE GENOMIC DNA]</scope>
    <source>
        <strain evidence="16">KCTC 42224</strain>
    </source>
</reference>
<evidence type="ECO:0000256" key="6">
    <source>
        <dbReference type="ARBA" id="ARBA00023027"/>
    </source>
</evidence>
<comment type="catalytic activity">
    <reaction evidence="12">
        <text>a (3S)-3-hydroxyacyl-CoA + NAD(+) = a 3-oxoacyl-CoA + NADH + H(+)</text>
        <dbReference type="Rhea" id="RHEA:22432"/>
        <dbReference type="ChEBI" id="CHEBI:15378"/>
        <dbReference type="ChEBI" id="CHEBI:57318"/>
        <dbReference type="ChEBI" id="CHEBI:57540"/>
        <dbReference type="ChEBI" id="CHEBI:57945"/>
        <dbReference type="ChEBI" id="CHEBI:90726"/>
        <dbReference type="EC" id="1.1.1.35"/>
    </reaction>
</comment>
<dbReference type="InterPro" id="IPR006108">
    <property type="entry name" value="3HC_DH_C"/>
</dbReference>
<evidence type="ECO:0000256" key="4">
    <source>
        <dbReference type="ARBA" id="ARBA00022963"/>
    </source>
</evidence>
<keyword evidence="5" id="KW-0560">Oxidoreductase</keyword>
<evidence type="ECO:0000313" key="15">
    <source>
        <dbReference type="EMBL" id="MFC3673309.1"/>
    </source>
</evidence>
<dbReference type="CDD" id="cd06558">
    <property type="entry name" value="crotonase-like"/>
    <property type="match status" value="1"/>
</dbReference>
<evidence type="ECO:0000259" key="14">
    <source>
        <dbReference type="Pfam" id="PF02737"/>
    </source>
</evidence>
<comment type="pathway">
    <text evidence="2">Lipid metabolism; fatty acid beta-oxidation.</text>
</comment>
<keyword evidence="16" id="KW-1185">Reference proteome</keyword>
<dbReference type="SUPFAM" id="SSF52096">
    <property type="entry name" value="ClpP/crotonase"/>
    <property type="match status" value="1"/>
</dbReference>
<gene>
    <name evidence="15" type="ORF">ACFOOT_17950</name>
</gene>
<evidence type="ECO:0000256" key="11">
    <source>
        <dbReference type="ARBA" id="ARBA00023268"/>
    </source>
</evidence>
<dbReference type="Gene3D" id="3.90.226.10">
    <property type="entry name" value="2-enoyl-CoA Hydratase, Chain A, domain 1"/>
    <property type="match status" value="1"/>
</dbReference>
<evidence type="ECO:0000256" key="7">
    <source>
        <dbReference type="ARBA" id="ARBA00023098"/>
    </source>
</evidence>
<dbReference type="Pfam" id="PF02737">
    <property type="entry name" value="3HCDH_N"/>
    <property type="match status" value="1"/>
</dbReference>
<evidence type="ECO:0000313" key="16">
    <source>
        <dbReference type="Proteomes" id="UP001595683"/>
    </source>
</evidence>
<accession>A0ABV7V7Z3</accession>
<dbReference type="InterPro" id="IPR036291">
    <property type="entry name" value="NAD(P)-bd_dom_sf"/>
</dbReference>
<comment type="caution">
    <text evidence="15">The sequence shown here is derived from an EMBL/GenBank/DDBJ whole genome shotgun (WGS) entry which is preliminary data.</text>
</comment>
<evidence type="ECO:0000256" key="9">
    <source>
        <dbReference type="ARBA" id="ARBA00023235"/>
    </source>
</evidence>